<evidence type="ECO:0000313" key="2">
    <source>
        <dbReference type="EMBL" id="PNS20305.1"/>
    </source>
</evidence>
<feature type="compositionally biased region" description="Low complexity" evidence="1">
    <location>
        <begin position="565"/>
        <end position="579"/>
    </location>
</feature>
<feature type="region of interest" description="Disordered" evidence="1">
    <location>
        <begin position="109"/>
        <end position="138"/>
    </location>
</feature>
<gene>
    <name evidence="2" type="ORF">CAC42_5755</name>
</gene>
<feature type="region of interest" description="Disordered" evidence="1">
    <location>
        <begin position="317"/>
        <end position="375"/>
    </location>
</feature>
<proteinExistence type="predicted"/>
<feature type="compositionally biased region" description="Polar residues" evidence="1">
    <location>
        <begin position="317"/>
        <end position="347"/>
    </location>
</feature>
<feature type="region of interest" description="Disordered" evidence="1">
    <location>
        <begin position="404"/>
        <end position="476"/>
    </location>
</feature>
<keyword evidence="3" id="KW-1185">Reference proteome</keyword>
<evidence type="ECO:0000313" key="3">
    <source>
        <dbReference type="Proteomes" id="UP000243797"/>
    </source>
</evidence>
<reference evidence="2 3" key="1">
    <citation type="submission" date="2017-06" db="EMBL/GenBank/DDBJ databases">
        <title>Draft genome sequence of a variant of Elsinoe murrayae.</title>
        <authorList>
            <person name="Cheng Q."/>
        </authorList>
    </citation>
    <scope>NUCLEOTIDE SEQUENCE [LARGE SCALE GENOMIC DNA]</scope>
    <source>
        <strain evidence="2 3">CQ-2017a</strain>
    </source>
</reference>
<dbReference type="AlphaFoldDB" id="A0A2K1QZ25"/>
<evidence type="ECO:0000256" key="1">
    <source>
        <dbReference type="SAM" id="MobiDB-lite"/>
    </source>
</evidence>
<feature type="compositionally biased region" description="Low complexity" evidence="1">
    <location>
        <begin position="194"/>
        <end position="206"/>
    </location>
</feature>
<dbReference type="InParanoid" id="A0A2K1QZ25"/>
<feature type="compositionally biased region" description="Low complexity" evidence="1">
    <location>
        <begin position="591"/>
        <end position="600"/>
    </location>
</feature>
<dbReference type="STRING" id="2082308.A0A2K1QZ25"/>
<dbReference type="OrthoDB" id="3794485at2759"/>
<feature type="region of interest" description="Disordered" evidence="1">
    <location>
        <begin position="159"/>
        <end position="206"/>
    </location>
</feature>
<sequence length="706" mass="75817">MDFLQDSTPTYYIYRDGSSNEPFDPTAPLQFFPPKDSDELFFALRNAFPHVATHSERMRNAVIDFLMQEGQAQQANSTQTSPLMPLDSGSFDSASASPYSSYIPMTSSSSSSWSSPHLSATSPAITHAETSQTSQSSLDQMTTVFSLTSHTQPKLRTRRKMTEVEKAEYRKRRSAGACQSCSSRKRKCKHNKDASASASIPPASASAGKLRVVKPLTKKQGKQVVPALPAPSVPMNTASNPAECLTSFDNSNAFTGDLLSFDDTELFPLQRDADWALLDELENEPEPRFWGHGNPYALEGEHTATSDVNKRHRTHSFNSGAISSASQLERTSISRSGVSNISQQNPGHSDEHVLDGGFSWDIPTSPQSPMHTSHVHAALSPGAQLSFSNAQPRSNMASVQERLPYQDSSGSGPSGGSGTRRGDVDRGHDYAPTRVSTITFGSSGSGIYGFDADTRSQSSGSSYPGDHTTALGPRPLMARSRQDTLDRSHMVLPIGDAFATASVQERQSLAPRNSVQKISPTRSPQDSPGIPRGNGLPMPTPRRVAPQAPAGSDAETAVHADSNRSRLPPSSSSISPTIPQDVHGLGFATESSSTSRLSPSEGVRAPSEARNGPPILFTDSLPLLSFKSTSGSDLDDNHLGTSLSLEAYLKQIGEIRWCLLCSLLSSLPRVRVESRYSAKDNAVDSKPISCMDDLAGLCGRLQIAAC</sequence>
<feature type="compositionally biased region" description="Polar residues" evidence="1">
    <location>
        <begin position="128"/>
        <end position="138"/>
    </location>
</feature>
<feature type="region of interest" description="Disordered" evidence="1">
    <location>
        <begin position="506"/>
        <end position="614"/>
    </location>
</feature>
<dbReference type="Proteomes" id="UP000243797">
    <property type="component" value="Unassembled WGS sequence"/>
</dbReference>
<comment type="caution">
    <text evidence="2">The sequence shown here is derived from an EMBL/GenBank/DDBJ whole genome shotgun (WGS) entry which is preliminary data.</text>
</comment>
<dbReference type="EMBL" id="NKHZ01000025">
    <property type="protein sequence ID" value="PNS20305.1"/>
    <property type="molecule type" value="Genomic_DNA"/>
</dbReference>
<organism evidence="2 3">
    <name type="scientific">Sphaceloma murrayae</name>
    <dbReference type="NCBI Taxonomy" id="2082308"/>
    <lineage>
        <taxon>Eukaryota</taxon>
        <taxon>Fungi</taxon>
        <taxon>Dikarya</taxon>
        <taxon>Ascomycota</taxon>
        <taxon>Pezizomycotina</taxon>
        <taxon>Dothideomycetes</taxon>
        <taxon>Dothideomycetidae</taxon>
        <taxon>Myriangiales</taxon>
        <taxon>Elsinoaceae</taxon>
        <taxon>Sphaceloma</taxon>
    </lineage>
</organism>
<feature type="compositionally biased region" description="Polar residues" evidence="1">
    <location>
        <begin position="362"/>
        <end position="371"/>
    </location>
</feature>
<feature type="compositionally biased region" description="Low complexity" evidence="1">
    <location>
        <begin position="109"/>
        <end position="123"/>
    </location>
</feature>
<protein>
    <submittedName>
        <fullName evidence="2">Uncharacterized protein</fullName>
    </submittedName>
</protein>
<feature type="compositionally biased region" description="Polar residues" evidence="1">
    <location>
        <begin position="506"/>
        <end position="526"/>
    </location>
</feature>
<feature type="compositionally biased region" description="Basic and acidic residues" evidence="1">
    <location>
        <begin position="420"/>
        <end position="431"/>
    </location>
</feature>
<accession>A0A2K1QZ25</accession>
<name>A0A2K1QZ25_9PEZI</name>